<evidence type="ECO:0000313" key="2">
    <source>
        <dbReference type="EMBL" id="PNF38786.1"/>
    </source>
</evidence>
<dbReference type="InterPro" id="IPR052709">
    <property type="entry name" value="Transposase-MT_Hybrid"/>
</dbReference>
<dbReference type="PANTHER" id="PTHR46060:SF1">
    <property type="entry name" value="MARINER MOS1 TRANSPOSASE-LIKE PROTEIN"/>
    <property type="match status" value="1"/>
</dbReference>
<evidence type="ECO:0000256" key="1">
    <source>
        <dbReference type="SAM" id="MobiDB-lite"/>
    </source>
</evidence>
<reference evidence="2 3" key="1">
    <citation type="submission" date="2017-12" db="EMBL/GenBank/DDBJ databases">
        <title>Hemimetabolous genomes reveal molecular basis of termite eusociality.</title>
        <authorList>
            <person name="Harrison M.C."/>
            <person name="Jongepier E."/>
            <person name="Robertson H.M."/>
            <person name="Arning N."/>
            <person name="Bitard-Feildel T."/>
            <person name="Chao H."/>
            <person name="Childers C.P."/>
            <person name="Dinh H."/>
            <person name="Doddapaneni H."/>
            <person name="Dugan S."/>
            <person name="Gowin J."/>
            <person name="Greiner C."/>
            <person name="Han Y."/>
            <person name="Hu H."/>
            <person name="Hughes D.S.T."/>
            <person name="Huylmans A.-K."/>
            <person name="Kemena C."/>
            <person name="Kremer L.P.M."/>
            <person name="Lee S.L."/>
            <person name="Lopez-Ezquerra A."/>
            <person name="Mallet L."/>
            <person name="Monroy-Kuhn J.M."/>
            <person name="Moser A."/>
            <person name="Murali S.C."/>
            <person name="Muzny D.M."/>
            <person name="Otani S."/>
            <person name="Piulachs M.-D."/>
            <person name="Poelchau M."/>
            <person name="Qu J."/>
            <person name="Schaub F."/>
            <person name="Wada-Katsumata A."/>
            <person name="Worley K.C."/>
            <person name="Xie Q."/>
            <person name="Ylla G."/>
            <person name="Poulsen M."/>
            <person name="Gibbs R.A."/>
            <person name="Schal C."/>
            <person name="Richards S."/>
            <person name="Belles X."/>
            <person name="Korb J."/>
            <person name="Bornberg-Bauer E."/>
        </authorList>
    </citation>
    <scope>NUCLEOTIDE SEQUENCE [LARGE SCALE GENOMIC DNA]</scope>
    <source>
        <tissue evidence="2">Whole body</tissue>
    </source>
</reference>
<dbReference type="EMBL" id="NEVH01005295">
    <property type="protein sequence ID" value="PNF38786.1"/>
    <property type="molecule type" value="Genomic_DNA"/>
</dbReference>
<protein>
    <recommendedName>
        <fullName evidence="4">Mos1 transposase HTH domain-containing protein</fullName>
    </recommendedName>
</protein>
<dbReference type="Pfam" id="PF13565">
    <property type="entry name" value="HTH_32"/>
    <property type="match status" value="1"/>
</dbReference>
<accession>A0A2J7RD74</accession>
<dbReference type="STRING" id="105785.A0A2J7RD74"/>
<feature type="region of interest" description="Disordered" evidence="1">
    <location>
        <begin position="1"/>
        <end position="39"/>
    </location>
</feature>
<dbReference type="Proteomes" id="UP000235965">
    <property type="component" value="Unassembled WGS sequence"/>
</dbReference>
<evidence type="ECO:0000313" key="3">
    <source>
        <dbReference type="Proteomes" id="UP000235965"/>
    </source>
</evidence>
<dbReference type="InParanoid" id="A0A2J7RD74"/>
<evidence type="ECO:0008006" key="4">
    <source>
        <dbReference type="Google" id="ProtNLM"/>
    </source>
</evidence>
<gene>
    <name evidence="2" type="ORF">B7P43_G12815</name>
</gene>
<keyword evidence="3" id="KW-1185">Reference proteome</keyword>
<dbReference type="AlphaFoldDB" id="A0A2J7RD74"/>
<name>A0A2J7RD74_9NEOP</name>
<proteinExistence type="predicted"/>
<sequence length="94" mass="10986">MGASSVRRWMKHFKNGNSSIEDEPRSGRPRTASTERNKERVDEIIQDDRPVSVATIARKLGIRHSAVQEMIESLQYCDSWFHHFKPETKRQSME</sequence>
<comment type="caution">
    <text evidence="2">The sequence shown here is derived from an EMBL/GenBank/DDBJ whole genome shotgun (WGS) entry which is preliminary data.</text>
</comment>
<organism evidence="2 3">
    <name type="scientific">Cryptotermes secundus</name>
    <dbReference type="NCBI Taxonomy" id="105785"/>
    <lineage>
        <taxon>Eukaryota</taxon>
        <taxon>Metazoa</taxon>
        <taxon>Ecdysozoa</taxon>
        <taxon>Arthropoda</taxon>
        <taxon>Hexapoda</taxon>
        <taxon>Insecta</taxon>
        <taxon>Pterygota</taxon>
        <taxon>Neoptera</taxon>
        <taxon>Polyneoptera</taxon>
        <taxon>Dictyoptera</taxon>
        <taxon>Blattodea</taxon>
        <taxon>Blattoidea</taxon>
        <taxon>Termitoidae</taxon>
        <taxon>Kalotermitidae</taxon>
        <taxon>Cryptotermitinae</taxon>
        <taxon>Cryptotermes</taxon>
    </lineage>
</organism>
<dbReference type="PANTHER" id="PTHR46060">
    <property type="entry name" value="MARINER MOS1 TRANSPOSASE-LIKE PROTEIN"/>
    <property type="match status" value="1"/>
</dbReference>